<feature type="coiled-coil region" evidence="1">
    <location>
        <begin position="156"/>
        <end position="183"/>
    </location>
</feature>
<dbReference type="OrthoDB" id="320590at2759"/>
<organism evidence="3 4">
    <name type="scientific">Paramecium sonneborni</name>
    <dbReference type="NCBI Taxonomy" id="65129"/>
    <lineage>
        <taxon>Eukaryota</taxon>
        <taxon>Sar</taxon>
        <taxon>Alveolata</taxon>
        <taxon>Ciliophora</taxon>
        <taxon>Intramacronucleata</taxon>
        <taxon>Oligohymenophorea</taxon>
        <taxon>Peniculida</taxon>
        <taxon>Parameciidae</taxon>
        <taxon>Paramecium</taxon>
    </lineage>
</organism>
<keyword evidence="1" id="KW-0175">Coiled coil</keyword>
<keyword evidence="4" id="KW-1185">Reference proteome</keyword>
<evidence type="ECO:0000313" key="4">
    <source>
        <dbReference type="Proteomes" id="UP000692954"/>
    </source>
</evidence>
<protein>
    <submittedName>
        <fullName evidence="3">Uncharacterized protein</fullName>
    </submittedName>
</protein>
<reference evidence="3" key="1">
    <citation type="submission" date="2021-01" db="EMBL/GenBank/DDBJ databases">
        <authorList>
            <consortium name="Genoscope - CEA"/>
            <person name="William W."/>
        </authorList>
    </citation>
    <scope>NUCLEOTIDE SEQUENCE</scope>
</reference>
<gene>
    <name evidence="3" type="ORF">PSON_ATCC_30995.1.T2590006</name>
</gene>
<sequence length="708" mass="83606">MNLIYIINSLFLISKIQLFSLSQYQSIYLKILTQRLTKNICLLFSNFQRILKNELIANKFKGYKLVDGISKQEKKRKNFIQLLSQTQIAMNKMWEDLLQSIEQIYDLIEKEDLSYIDLLERNENLAESSYTDLEKLVQILDGRNLDQWDIQKNCYLIQLKKVKNQLNQEISTFSNRVKQQMKEISQIIKIKPEGAFEWKEEIKEMKGFIWDVSYHRFIQTEFSIVFTKNKEILYLQDDQILRNDQIQDTSVQPQVLTNLEQIKYLKWTGSYGKNNLKVGRWTASWNGQTLKDVGGDYQQDGKKSGPWKELIKNYWSKAQVYEIGLYDNDKRKDIWNIIFQEKQIGGGEYNQQGQRQGKWIEISENFFEYAQITYIGEYNIKGMKVCRWDIFFCAPYGKQEYKQIIVVVDHMLRMKVRQRLESEECWDGFKDDKQVTYNGEYNFKGMKIGRWDINYCKYTDGGGSYGEGDDQIKIGRWVELDEEFERGKQITYNGEYNIKGMKIGRWDINYCKYNEQEYKQIGGGSYADLEGQIKIGSWIELWEGFQTDAQVIYNGQYNMKGIKIGRWDICYCAPYGKEYKQMQIIYNGGGSYAEGKGEIKIGKWIELWESFKSLAQITYNGEYNLKGIKVGKWNIKFDEKRDGKYKQIGGGSYAEGDDETKIGKWTEVGDQWWNTYNGEYNQKGIKIGTWVVINIKKNEKQGEKKYDN</sequence>
<dbReference type="PANTHER" id="PTHR33706">
    <property type="entry name" value="MORN VARIANT REPEAT PROTEIN"/>
    <property type="match status" value="1"/>
</dbReference>
<dbReference type="PANTHER" id="PTHR33706:SF1">
    <property type="entry name" value="TPR REPEAT PROTEIN"/>
    <property type="match status" value="1"/>
</dbReference>
<dbReference type="EMBL" id="CAJJDN010000259">
    <property type="protein sequence ID" value="CAD8130052.1"/>
    <property type="molecule type" value="Genomic_DNA"/>
</dbReference>
<keyword evidence="2" id="KW-0732">Signal</keyword>
<evidence type="ECO:0000313" key="3">
    <source>
        <dbReference type="EMBL" id="CAD8130052.1"/>
    </source>
</evidence>
<dbReference type="AlphaFoldDB" id="A0A8S1RS06"/>
<accession>A0A8S1RS06</accession>
<feature type="signal peptide" evidence="2">
    <location>
        <begin position="1"/>
        <end position="18"/>
    </location>
</feature>
<dbReference type="Proteomes" id="UP000692954">
    <property type="component" value="Unassembled WGS sequence"/>
</dbReference>
<evidence type="ECO:0000256" key="2">
    <source>
        <dbReference type="SAM" id="SignalP"/>
    </source>
</evidence>
<comment type="caution">
    <text evidence="3">The sequence shown here is derived from an EMBL/GenBank/DDBJ whole genome shotgun (WGS) entry which is preliminary data.</text>
</comment>
<name>A0A8S1RS06_9CILI</name>
<feature type="chain" id="PRO_5035865036" evidence="2">
    <location>
        <begin position="19"/>
        <end position="708"/>
    </location>
</feature>
<proteinExistence type="predicted"/>
<evidence type="ECO:0000256" key="1">
    <source>
        <dbReference type="SAM" id="Coils"/>
    </source>
</evidence>